<dbReference type="InterPro" id="IPR011009">
    <property type="entry name" value="Kinase-like_dom_sf"/>
</dbReference>
<accession>A0A974DTH0</accession>
<dbReference type="InterPro" id="IPR050285">
    <property type="entry name" value="STE20_Ser/Thr_kinase"/>
</dbReference>
<name>A0A974DTH0_XENLA</name>
<proteinExistence type="predicted"/>
<gene>
    <name evidence="1" type="ORF">XELAEV_18009113mg</name>
</gene>
<evidence type="ECO:0000313" key="1">
    <source>
        <dbReference type="EMBL" id="OCT96896.1"/>
    </source>
</evidence>
<dbReference type="PANTHER" id="PTHR48015:SF42">
    <property type="entry name" value="SERINE_THREONINE-PROTEIN KINASE MIG-15-LIKE"/>
    <property type="match status" value="1"/>
</dbReference>
<dbReference type="Proteomes" id="UP000694892">
    <property type="component" value="Chromosome 1S"/>
</dbReference>
<dbReference type="EMBL" id="CM004467">
    <property type="protein sequence ID" value="OCT96896.1"/>
    <property type="molecule type" value="Genomic_DNA"/>
</dbReference>
<dbReference type="SUPFAM" id="SSF56112">
    <property type="entry name" value="Protein kinase-like (PK-like)"/>
    <property type="match status" value="1"/>
</dbReference>
<dbReference type="GO" id="GO:0000165">
    <property type="term" value="P:MAPK cascade"/>
    <property type="evidence" value="ECO:0007669"/>
    <property type="project" value="TreeGrafter"/>
</dbReference>
<dbReference type="PANTHER" id="PTHR48015">
    <property type="entry name" value="SERINE/THREONINE-PROTEIN KINASE TAO"/>
    <property type="match status" value="1"/>
</dbReference>
<organism evidence="1 2">
    <name type="scientific">Xenopus laevis</name>
    <name type="common">African clawed frog</name>
    <dbReference type="NCBI Taxonomy" id="8355"/>
    <lineage>
        <taxon>Eukaryota</taxon>
        <taxon>Metazoa</taxon>
        <taxon>Chordata</taxon>
        <taxon>Craniata</taxon>
        <taxon>Vertebrata</taxon>
        <taxon>Euteleostomi</taxon>
        <taxon>Amphibia</taxon>
        <taxon>Batrachia</taxon>
        <taxon>Anura</taxon>
        <taxon>Pipoidea</taxon>
        <taxon>Pipidae</taxon>
        <taxon>Xenopodinae</taxon>
        <taxon>Xenopus</taxon>
        <taxon>Xenopus</taxon>
    </lineage>
</organism>
<dbReference type="GO" id="GO:0005737">
    <property type="term" value="C:cytoplasm"/>
    <property type="evidence" value="ECO:0007669"/>
    <property type="project" value="TreeGrafter"/>
</dbReference>
<reference evidence="2" key="1">
    <citation type="journal article" date="2016" name="Nature">
        <title>Genome evolution in the allotetraploid frog Xenopus laevis.</title>
        <authorList>
            <person name="Session A.M."/>
            <person name="Uno Y."/>
            <person name="Kwon T."/>
            <person name="Chapman J.A."/>
            <person name="Toyoda A."/>
            <person name="Takahashi S."/>
            <person name="Fukui A."/>
            <person name="Hikosaka A."/>
            <person name="Suzuki A."/>
            <person name="Kondo M."/>
            <person name="van Heeringen S.J."/>
            <person name="Quigley I."/>
            <person name="Heinz S."/>
            <person name="Ogino H."/>
            <person name="Ochi H."/>
            <person name="Hellsten U."/>
            <person name="Lyons J.B."/>
            <person name="Simakov O."/>
            <person name="Putnam N."/>
            <person name="Stites J."/>
            <person name="Kuroki Y."/>
            <person name="Tanaka T."/>
            <person name="Michiue T."/>
            <person name="Watanabe M."/>
            <person name="Bogdanovic O."/>
            <person name="Lister R."/>
            <person name="Georgiou G."/>
            <person name="Paranjpe S.S."/>
            <person name="van Kruijsbergen I."/>
            <person name="Shu S."/>
            <person name="Carlson J."/>
            <person name="Kinoshita T."/>
            <person name="Ohta Y."/>
            <person name="Mawaribuchi S."/>
            <person name="Jenkins J."/>
            <person name="Grimwood J."/>
            <person name="Schmutz J."/>
            <person name="Mitros T."/>
            <person name="Mozaffari S.V."/>
            <person name="Suzuki Y."/>
            <person name="Haramoto Y."/>
            <person name="Yamamoto T.S."/>
            <person name="Takagi C."/>
            <person name="Heald R."/>
            <person name="Miller K."/>
            <person name="Haudenschild C."/>
            <person name="Kitzman J."/>
            <person name="Nakayama T."/>
            <person name="Izutsu Y."/>
            <person name="Robert J."/>
            <person name="Fortriede J."/>
            <person name="Burns K."/>
            <person name="Lotay V."/>
            <person name="Karimi K."/>
            <person name="Yasuoka Y."/>
            <person name="Dichmann D.S."/>
            <person name="Flajnik M.F."/>
            <person name="Houston D.W."/>
            <person name="Shendure J."/>
            <person name="DuPasquier L."/>
            <person name="Vize P.D."/>
            <person name="Zorn A.M."/>
            <person name="Ito M."/>
            <person name="Marcotte E.M."/>
            <person name="Wallingford J.B."/>
            <person name="Ito Y."/>
            <person name="Asashima M."/>
            <person name="Ueno N."/>
            <person name="Matsuda Y."/>
            <person name="Veenstra G.J."/>
            <person name="Fujiyama A."/>
            <person name="Harland R.M."/>
            <person name="Taira M."/>
            <person name="Rokhsar D.S."/>
        </authorList>
    </citation>
    <scope>NUCLEOTIDE SEQUENCE [LARGE SCALE GENOMIC DNA]</scope>
    <source>
        <strain evidence="2">J</strain>
    </source>
</reference>
<dbReference type="AlphaFoldDB" id="A0A974DTH0"/>
<evidence type="ECO:0008006" key="3">
    <source>
        <dbReference type="Google" id="ProtNLM"/>
    </source>
</evidence>
<dbReference type="Gene3D" id="1.10.510.10">
    <property type="entry name" value="Transferase(Phosphotransferase) domain 1"/>
    <property type="match status" value="1"/>
</dbReference>
<evidence type="ECO:0000313" key="2">
    <source>
        <dbReference type="Proteomes" id="UP000694892"/>
    </source>
</evidence>
<dbReference type="GO" id="GO:0043408">
    <property type="term" value="P:regulation of MAPK cascade"/>
    <property type="evidence" value="ECO:0007669"/>
    <property type="project" value="TreeGrafter"/>
</dbReference>
<dbReference type="GO" id="GO:0004674">
    <property type="term" value="F:protein serine/threonine kinase activity"/>
    <property type="evidence" value="ECO:0007669"/>
    <property type="project" value="TreeGrafter"/>
</dbReference>
<sequence length="83" mass="9549">MRDVEKQNEVLNELHILETICGHGNIIGYYGAYFHPASVKMPGYEGMWISMELYSGTSINQLFTNNNLTERWIAYTCKLVCLN</sequence>
<dbReference type="GO" id="GO:0048812">
    <property type="term" value="P:neuron projection morphogenesis"/>
    <property type="evidence" value="ECO:0007669"/>
    <property type="project" value="TreeGrafter"/>
</dbReference>
<protein>
    <recommendedName>
        <fullName evidence="3">Protein kinase domain-containing protein</fullName>
    </recommendedName>
</protein>